<evidence type="ECO:0000313" key="2">
    <source>
        <dbReference type="EMBL" id="PWS34961.1"/>
    </source>
</evidence>
<name>A0A317F6X6_9PROT</name>
<feature type="transmembrane region" description="Helical" evidence="1">
    <location>
        <begin position="97"/>
        <end position="115"/>
    </location>
</feature>
<organism evidence="2 3">
    <name type="scientific">Falsiroseomonas bella</name>
    <dbReference type="NCBI Taxonomy" id="2184016"/>
    <lineage>
        <taxon>Bacteria</taxon>
        <taxon>Pseudomonadati</taxon>
        <taxon>Pseudomonadota</taxon>
        <taxon>Alphaproteobacteria</taxon>
        <taxon>Acetobacterales</taxon>
        <taxon>Roseomonadaceae</taxon>
        <taxon>Falsiroseomonas</taxon>
    </lineage>
</organism>
<evidence type="ECO:0000256" key="1">
    <source>
        <dbReference type="SAM" id="Phobius"/>
    </source>
</evidence>
<keyword evidence="1" id="KW-1133">Transmembrane helix</keyword>
<proteinExistence type="predicted"/>
<dbReference type="EMBL" id="QGNA01000005">
    <property type="protein sequence ID" value="PWS34961.1"/>
    <property type="molecule type" value="Genomic_DNA"/>
</dbReference>
<feature type="transmembrane region" description="Helical" evidence="1">
    <location>
        <begin position="136"/>
        <end position="156"/>
    </location>
</feature>
<keyword evidence="3" id="KW-1185">Reference proteome</keyword>
<reference evidence="3" key="1">
    <citation type="submission" date="2018-05" db="EMBL/GenBank/DDBJ databases">
        <authorList>
            <person name="Du Z."/>
            <person name="Wang X."/>
        </authorList>
    </citation>
    <scope>NUCLEOTIDE SEQUENCE [LARGE SCALE GENOMIC DNA]</scope>
    <source>
        <strain evidence="3">CQN31</strain>
    </source>
</reference>
<gene>
    <name evidence="2" type="ORF">DFH01_21735</name>
</gene>
<sequence>MTPAVWEALAAWPVAEALRRSAILYPLVNAAHILGIGLLLGTIAALDLRLLGAFRAVPLALVGPMLARLAAAGLGVAAVTGLLLFSTRPAAYAENPAFLAKLALVGLGLGNVALLRAGRGWRAALAGAAPSPGVRAAAALSLAAWVGAVVAGRWIGFLQ</sequence>
<keyword evidence="1" id="KW-0472">Membrane</keyword>
<feature type="transmembrane region" description="Helical" evidence="1">
    <location>
        <begin position="23"/>
        <end position="46"/>
    </location>
</feature>
<comment type="caution">
    <text evidence="2">The sequence shown here is derived from an EMBL/GenBank/DDBJ whole genome shotgun (WGS) entry which is preliminary data.</text>
</comment>
<dbReference type="Proteomes" id="UP000245765">
    <property type="component" value="Unassembled WGS sequence"/>
</dbReference>
<feature type="transmembrane region" description="Helical" evidence="1">
    <location>
        <begin position="66"/>
        <end position="85"/>
    </location>
</feature>
<evidence type="ECO:0000313" key="3">
    <source>
        <dbReference type="Proteomes" id="UP000245765"/>
    </source>
</evidence>
<accession>A0A317F6X6</accession>
<protein>
    <submittedName>
        <fullName evidence="2">DUF2214 domain-containing protein</fullName>
    </submittedName>
</protein>
<keyword evidence="1" id="KW-0812">Transmembrane</keyword>
<dbReference type="AlphaFoldDB" id="A0A317F6X6"/>